<dbReference type="PRINTS" id="PR00266">
    <property type="entry name" value="INTERFERONAB"/>
</dbReference>
<evidence type="ECO:0000256" key="1">
    <source>
        <dbReference type="ARBA" id="ARBA00004613"/>
    </source>
</evidence>
<keyword evidence="7" id="KW-1015">Disulfide bond</keyword>
<protein>
    <submittedName>
        <fullName evidence="9">Uncharacterized protein</fullName>
    </submittedName>
</protein>
<dbReference type="SUPFAM" id="SSF47266">
    <property type="entry name" value="4-helical cytokines"/>
    <property type="match status" value="1"/>
</dbReference>
<evidence type="ECO:0000256" key="7">
    <source>
        <dbReference type="ARBA" id="ARBA00023157"/>
    </source>
</evidence>
<organism evidence="9 10">
    <name type="scientific">Podarcis muralis</name>
    <name type="common">Wall lizard</name>
    <name type="synonym">Lacerta muralis</name>
    <dbReference type="NCBI Taxonomy" id="64176"/>
    <lineage>
        <taxon>Eukaryota</taxon>
        <taxon>Metazoa</taxon>
        <taxon>Chordata</taxon>
        <taxon>Craniata</taxon>
        <taxon>Vertebrata</taxon>
        <taxon>Euteleostomi</taxon>
        <taxon>Lepidosauria</taxon>
        <taxon>Squamata</taxon>
        <taxon>Bifurcata</taxon>
        <taxon>Unidentata</taxon>
        <taxon>Episquamata</taxon>
        <taxon>Laterata</taxon>
        <taxon>Lacertibaenia</taxon>
        <taxon>Lacertidae</taxon>
        <taxon>Podarcis</taxon>
    </lineage>
</organism>
<dbReference type="Pfam" id="PF00143">
    <property type="entry name" value="Interferon"/>
    <property type="match status" value="1"/>
</dbReference>
<dbReference type="GO" id="GO:0051607">
    <property type="term" value="P:defense response to virus"/>
    <property type="evidence" value="ECO:0007669"/>
    <property type="project" value="UniProtKB-KW"/>
</dbReference>
<accession>A0A670K9P3</accession>
<dbReference type="SMART" id="SM00076">
    <property type="entry name" value="IFabd"/>
    <property type="match status" value="1"/>
</dbReference>
<dbReference type="GO" id="GO:0005125">
    <property type="term" value="F:cytokine activity"/>
    <property type="evidence" value="ECO:0007669"/>
    <property type="project" value="UniProtKB-KW"/>
</dbReference>
<reference evidence="9" key="2">
    <citation type="submission" date="2025-08" db="UniProtKB">
        <authorList>
            <consortium name="Ensembl"/>
        </authorList>
    </citation>
    <scope>IDENTIFICATION</scope>
</reference>
<proteinExistence type="inferred from homology"/>
<dbReference type="GO" id="GO:0005126">
    <property type="term" value="F:cytokine receptor binding"/>
    <property type="evidence" value="ECO:0007669"/>
    <property type="project" value="InterPro"/>
</dbReference>
<name>A0A670K9P3_PODMU</name>
<dbReference type="GO" id="GO:0005615">
    <property type="term" value="C:extracellular space"/>
    <property type="evidence" value="ECO:0007669"/>
    <property type="project" value="UniProtKB-KW"/>
</dbReference>
<dbReference type="GO" id="GO:0006955">
    <property type="term" value="P:immune response"/>
    <property type="evidence" value="ECO:0007669"/>
    <property type="project" value="UniProtKB-ARBA"/>
</dbReference>
<sequence length="237" mass="27028">MEQTPELSLKTKSLSTPARTTFLHLHHDLKGWLLCSGLVMMLCFTEISSQDCSQLRSWLNKDNLKLLNSKMGSTIPLQCIGHVANFSNNEEIHSHEIQGEDAKAATQEILQQTLHIFRQNHSQMDWGETSIAGFQAGLHQDIEKLGRCLGAEKGNSIRQRVKSYFRRINDYLKDDGYSLCAWEIVQMEVRNDSPHIQEHVERGPLLFLVKASLLLELCPALQGFLLLVSRKHLFHPE</sequence>
<dbReference type="OMA" id="DSACAWE"/>
<dbReference type="Gene3D" id="1.20.1250.10">
    <property type="match status" value="1"/>
</dbReference>
<evidence type="ECO:0000256" key="2">
    <source>
        <dbReference type="ARBA" id="ARBA00011033"/>
    </source>
</evidence>
<reference evidence="9" key="3">
    <citation type="submission" date="2025-09" db="UniProtKB">
        <authorList>
            <consortium name="Ensembl"/>
        </authorList>
    </citation>
    <scope>IDENTIFICATION</scope>
</reference>
<dbReference type="InterPro" id="IPR009079">
    <property type="entry name" value="4_helix_cytokine-like_core"/>
</dbReference>
<keyword evidence="4" id="KW-0964">Secreted</keyword>
<evidence type="ECO:0000256" key="5">
    <source>
        <dbReference type="ARBA" id="ARBA00022729"/>
    </source>
</evidence>
<dbReference type="PROSITE" id="PS00252">
    <property type="entry name" value="INTERFERON_A_B_D"/>
    <property type="match status" value="1"/>
</dbReference>
<evidence type="ECO:0000256" key="8">
    <source>
        <dbReference type="RuleBase" id="RU000436"/>
    </source>
</evidence>
<dbReference type="Proteomes" id="UP000472272">
    <property type="component" value="Chromosome 17"/>
</dbReference>
<evidence type="ECO:0000256" key="3">
    <source>
        <dbReference type="ARBA" id="ARBA00022514"/>
    </source>
</evidence>
<keyword evidence="5" id="KW-0732">Signal</keyword>
<comment type="similarity">
    <text evidence="2 8">Belongs to the alpha/beta interferon family.</text>
</comment>
<evidence type="ECO:0000313" key="10">
    <source>
        <dbReference type="Proteomes" id="UP000472272"/>
    </source>
</evidence>
<evidence type="ECO:0000256" key="6">
    <source>
        <dbReference type="ARBA" id="ARBA00023118"/>
    </source>
</evidence>
<keyword evidence="10" id="KW-1185">Reference proteome</keyword>
<evidence type="ECO:0000313" key="9">
    <source>
        <dbReference type="Ensembl" id="ENSPMRP00000033070.1"/>
    </source>
</evidence>
<reference evidence="9 10" key="1">
    <citation type="journal article" date="2019" name="Proc. Natl. Acad. Sci. U.S.A.">
        <title>Regulatory changes in pterin and carotenoid genes underlie balanced color polymorphisms in the wall lizard.</title>
        <authorList>
            <person name="Andrade P."/>
            <person name="Pinho C."/>
            <person name="Perez I de Lanuza G."/>
            <person name="Afonso S."/>
            <person name="Brejcha J."/>
            <person name="Rubin C.J."/>
            <person name="Wallerman O."/>
            <person name="Pereira P."/>
            <person name="Sabatino S.J."/>
            <person name="Bellati A."/>
            <person name="Pellitteri-Rosa D."/>
            <person name="Bosakova Z."/>
            <person name="Bunikis I."/>
            <person name="Carretero M.A."/>
            <person name="Feiner N."/>
            <person name="Marsik P."/>
            <person name="Pauperio F."/>
            <person name="Salvi D."/>
            <person name="Soler L."/>
            <person name="While G.M."/>
            <person name="Uller T."/>
            <person name="Font E."/>
            <person name="Andersson L."/>
            <person name="Carneiro M."/>
        </authorList>
    </citation>
    <scope>NUCLEOTIDE SEQUENCE</scope>
</reference>
<keyword evidence="3 8" id="KW-0202">Cytokine</keyword>
<dbReference type="AlphaFoldDB" id="A0A670K9P3"/>
<dbReference type="InterPro" id="IPR000471">
    <property type="entry name" value="Interferon_alpha/beta/delta"/>
</dbReference>
<evidence type="ECO:0000256" key="4">
    <source>
        <dbReference type="ARBA" id="ARBA00022525"/>
    </source>
</evidence>
<dbReference type="Ensembl" id="ENSPMRT00000035087.1">
    <property type="protein sequence ID" value="ENSPMRP00000033070.1"/>
    <property type="gene ID" value="ENSPMRG00000021432.1"/>
</dbReference>
<dbReference type="PANTHER" id="PTHR11691:SF73">
    <property type="entry name" value="INTERFERON BETA"/>
    <property type="match status" value="1"/>
</dbReference>
<keyword evidence="6 8" id="KW-0051">Antiviral defense</keyword>
<comment type="subcellular location">
    <subcellularLocation>
        <location evidence="1">Secreted</location>
    </subcellularLocation>
</comment>
<dbReference type="GeneTree" id="ENSGT01000000214430"/>
<dbReference type="PANTHER" id="PTHR11691">
    <property type="entry name" value="TYPE I INTERFERON"/>
    <property type="match status" value="1"/>
</dbReference>